<evidence type="ECO:0000256" key="5">
    <source>
        <dbReference type="ARBA" id="ARBA00022692"/>
    </source>
</evidence>
<dbReference type="EMBL" id="JAIQCV010000006">
    <property type="protein sequence ID" value="KAH1092156.1"/>
    <property type="molecule type" value="Genomic_DNA"/>
</dbReference>
<dbReference type="SUPFAM" id="SSF52058">
    <property type="entry name" value="L domain-like"/>
    <property type="match status" value="1"/>
</dbReference>
<comment type="similarity">
    <text evidence="2">Belongs to the RLP family.</text>
</comment>
<evidence type="ECO:0000313" key="12">
    <source>
        <dbReference type="EMBL" id="KAH1092156.1"/>
    </source>
</evidence>
<dbReference type="GO" id="GO:0005886">
    <property type="term" value="C:plasma membrane"/>
    <property type="evidence" value="ECO:0007669"/>
    <property type="project" value="UniProtKB-SubCell"/>
</dbReference>
<gene>
    <name evidence="12" type="ORF">J1N35_019413</name>
</gene>
<dbReference type="FunFam" id="3.80.10.10:FF:000041">
    <property type="entry name" value="LRR receptor-like serine/threonine-protein kinase ERECTA"/>
    <property type="match status" value="1"/>
</dbReference>
<keyword evidence="9" id="KW-0472">Membrane</keyword>
<protein>
    <recommendedName>
        <fullName evidence="14">Leucine-rich repeat-containing N-terminal plant-type domain-containing protein</fullName>
    </recommendedName>
</protein>
<keyword evidence="11" id="KW-0325">Glycoprotein</keyword>
<keyword evidence="3" id="KW-1003">Cell membrane</keyword>
<name>A0A9D4A880_9ROSI</name>
<dbReference type="Proteomes" id="UP000828251">
    <property type="component" value="Unassembled WGS sequence"/>
</dbReference>
<dbReference type="FunFam" id="3.80.10.10:FF:000383">
    <property type="entry name" value="Leucine-rich repeat receptor protein kinase EMS1"/>
    <property type="match status" value="1"/>
</dbReference>
<evidence type="ECO:0000256" key="7">
    <source>
        <dbReference type="ARBA" id="ARBA00022737"/>
    </source>
</evidence>
<comment type="subcellular location">
    <subcellularLocation>
        <location evidence="1">Cell membrane</location>
        <topology evidence="1">Single-pass type I membrane protein</topology>
    </subcellularLocation>
</comment>
<keyword evidence="5" id="KW-0812">Transmembrane</keyword>
<dbReference type="PANTHER" id="PTHR27004:SF462">
    <property type="entry name" value="LRR RECEPTOR-LIKE KINASE"/>
    <property type="match status" value="1"/>
</dbReference>
<keyword evidence="7" id="KW-0677">Repeat</keyword>
<dbReference type="Gene3D" id="3.80.10.10">
    <property type="entry name" value="Ribonuclease Inhibitor"/>
    <property type="match status" value="1"/>
</dbReference>
<evidence type="ECO:0000256" key="4">
    <source>
        <dbReference type="ARBA" id="ARBA00022614"/>
    </source>
</evidence>
<keyword evidence="8" id="KW-1133">Transmembrane helix</keyword>
<proteinExistence type="inferred from homology"/>
<dbReference type="OrthoDB" id="2105857at2759"/>
<keyword evidence="10" id="KW-0675">Receptor</keyword>
<comment type="caution">
    <text evidence="12">The sequence shown here is derived from an EMBL/GenBank/DDBJ whole genome shotgun (WGS) entry which is preliminary data.</text>
</comment>
<accession>A0A9D4A880</accession>
<dbReference type="InterPro" id="IPR032675">
    <property type="entry name" value="LRR_dom_sf"/>
</dbReference>
<dbReference type="InterPro" id="IPR001611">
    <property type="entry name" value="Leu-rich_rpt"/>
</dbReference>
<evidence type="ECO:0000256" key="10">
    <source>
        <dbReference type="ARBA" id="ARBA00023170"/>
    </source>
</evidence>
<evidence type="ECO:0000256" key="2">
    <source>
        <dbReference type="ARBA" id="ARBA00009592"/>
    </source>
</evidence>
<sequence length="216" mass="23984">MIDNSSLKACLESWPRLLTRHLKRRILRSQANTEVEVLMPSGGCVRGYPTLEVIAGEIGDLSALKCLDLSYCGLSGELPPSLGNLTQIEYVDISYNDNINGSIPPELGNLVILVSLNWSANSLIGKIPSELGFLSNLVDLDLHNNKLFGPIPFTLYHMTDLEHLYLDHNYLEGSISKNIENFKKISFLSITNNRFTGHITIALCCLPTLEILTKIK</sequence>
<keyword evidence="13" id="KW-1185">Reference proteome</keyword>
<evidence type="ECO:0000256" key="11">
    <source>
        <dbReference type="ARBA" id="ARBA00023180"/>
    </source>
</evidence>
<organism evidence="12 13">
    <name type="scientific">Gossypium stocksii</name>
    <dbReference type="NCBI Taxonomy" id="47602"/>
    <lineage>
        <taxon>Eukaryota</taxon>
        <taxon>Viridiplantae</taxon>
        <taxon>Streptophyta</taxon>
        <taxon>Embryophyta</taxon>
        <taxon>Tracheophyta</taxon>
        <taxon>Spermatophyta</taxon>
        <taxon>Magnoliopsida</taxon>
        <taxon>eudicotyledons</taxon>
        <taxon>Gunneridae</taxon>
        <taxon>Pentapetalae</taxon>
        <taxon>rosids</taxon>
        <taxon>malvids</taxon>
        <taxon>Malvales</taxon>
        <taxon>Malvaceae</taxon>
        <taxon>Malvoideae</taxon>
        <taxon>Gossypium</taxon>
    </lineage>
</organism>
<evidence type="ECO:0000256" key="8">
    <source>
        <dbReference type="ARBA" id="ARBA00022989"/>
    </source>
</evidence>
<keyword evidence="4" id="KW-0433">Leucine-rich repeat</keyword>
<evidence type="ECO:0008006" key="14">
    <source>
        <dbReference type="Google" id="ProtNLM"/>
    </source>
</evidence>
<evidence type="ECO:0000256" key="6">
    <source>
        <dbReference type="ARBA" id="ARBA00022729"/>
    </source>
</evidence>
<dbReference type="AlphaFoldDB" id="A0A9D4A880"/>
<dbReference type="PANTHER" id="PTHR27004">
    <property type="entry name" value="RECEPTOR-LIKE PROTEIN 12 ISOFORM X1"/>
    <property type="match status" value="1"/>
</dbReference>
<evidence type="ECO:0000256" key="9">
    <source>
        <dbReference type="ARBA" id="ARBA00023136"/>
    </source>
</evidence>
<evidence type="ECO:0000256" key="1">
    <source>
        <dbReference type="ARBA" id="ARBA00004251"/>
    </source>
</evidence>
<reference evidence="12 13" key="1">
    <citation type="journal article" date="2021" name="Plant Biotechnol. J.">
        <title>Multi-omics assisted identification of the key and species-specific regulatory components of drought-tolerant mechanisms in Gossypium stocksii.</title>
        <authorList>
            <person name="Yu D."/>
            <person name="Ke L."/>
            <person name="Zhang D."/>
            <person name="Wu Y."/>
            <person name="Sun Y."/>
            <person name="Mei J."/>
            <person name="Sun J."/>
            <person name="Sun Y."/>
        </authorList>
    </citation>
    <scope>NUCLEOTIDE SEQUENCE [LARGE SCALE GENOMIC DNA]</scope>
    <source>
        <strain evidence="13">cv. E1</strain>
        <tissue evidence="12">Leaf</tissue>
    </source>
</reference>
<evidence type="ECO:0000256" key="3">
    <source>
        <dbReference type="ARBA" id="ARBA00022475"/>
    </source>
</evidence>
<dbReference type="Pfam" id="PF00560">
    <property type="entry name" value="LRR_1"/>
    <property type="match status" value="4"/>
</dbReference>
<keyword evidence="6" id="KW-0732">Signal</keyword>
<evidence type="ECO:0000313" key="13">
    <source>
        <dbReference type="Proteomes" id="UP000828251"/>
    </source>
</evidence>